<name>T0Y2M8_9ZZZZ</name>
<dbReference type="InterPro" id="IPR045864">
    <property type="entry name" value="aa-tRNA-synth_II/BPL/LPL"/>
</dbReference>
<gene>
    <name evidence="1" type="ORF">B1A_21941</name>
</gene>
<reference evidence="1" key="1">
    <citation type="submission" date="2013-08" db="EMBL/GenBank/DDBJ databases">
        <authorList>
            <person name="Mendez C."/>
            <person name="Richter M."/>
            <person name="Ferrer M."/>
            <person name="Sanchez J."/>
        </authorList>
    </citation>
    <scope>NUCLEOTIDE SEQUENCE</scope>
</reference>
<dbReference type="Gene3D" id="3.30.930.10">
    <property type="entry name" value="Bira Bifunctional Protein, Domain 2"/>
    <property type="match status" value="1"/>
</dbReference>
<dbReference type="EMBL" id="AUZX01016222">
    <property type="protein sequence ID" value="EQD26252.1"/>
    <property type="molecule type" value="Genomic_DNA"/>
</dbReference>
<evidence type="ECO:0000313" key="1">
    <source>
        <dbReference type="EMBL" id="EQD26252.1"/>
    </source>
</evidence>
<organism evidence="1">
    <name type="scientific">mine drainage metagenome</name>
    <dbReference type="NCBI Taxonomy" id="410659"/>
    <lineage>
        <taxon>unclassified sequences</taxon>
        <taxon>metagenomes</taxon>
        <taxon>ecological metagenomes</taxon>
    </lineage>
</organism>
<evidence type="ECO:0008006" key="2">
    <source>
        <dbReference type="Google" id="ProtNLM"/>
    </source>
</evidence>
<proteinExistence type="predicted"/>
<accession>T0Y2M8</accession>
<protein>
    <recommendedName>
        <fullName evidence="2">Glycine--tRNA ligase</fullName>
    </recommendedName>
</protein>
<feature type="non-terminal residue" evidence="1">
    <location>
        <position position="36"/>
    </location>
</feature>
<comment type="caution">
    <text evidence="1">The sequence shown here is derived from an EMBL/GenBank/DDBJ whole genome shotgun (WGS) entry which is preliminary data.</text>
</comment>
<sequence>MANAELMEKIVSLCKRRGFIYPSAEIYGGFRSTYDY</sequence>
<reference evidence="1" key="2">
    <citation type="journal article" date="2014" name="ISME J.">
        <title>Microbial stratification in low pH oxic and suboxic macroscopic growths along an acid mine drainage.</title>
        <authorList>
            <person name="Mendez-Garcia C."/>
            <person name="Mesa V."/>
            <person name="Sprenger R.R."/>
            <person name="Richter M."/>
            <person name="Diez M.S."/>
            <person name="Solano J."/>
            <person name="Bargiela R."/>
            <person name="Golyshina O.V."/>
            <person name="Manteca A."/>
            <person name="Ramos J.L."/>
            <person name="Gallego J.R."/>
            <person name="Llorente I."/>
            <person name="Martins Dos Santos V.A."/>
            <person name="Jensen O.N."/>
            <person name="Pelaez A.I."/>
            <person name="Sanchez J."/>
            <person name="Ferrer M."/>
        </authorList>
    </citation>
    <scope>NUCLEOTIDE SEQUENCE</scope>
</reference>
<dbReference type="AlphaFoldDB" id="T0Y2M8"/>